<name>A0ABT1ZCR8_9MICO</name>
<accession>A0ABT1ZCR8</accession>
<comment type="caution">
    <text evidence="1">The sequence shown here is derived from an EMBL/GenBank/DDBJ whole genome shotgun (WGS) entry which is preliminary data.</text>
</comment>
<gene>
    <name evidence="1" type="ORF">NUH29_02855</name>
</gene>
<dbReference type="RefSeq" id="WP_258797426.1">
    <property type="nucleotide sequence ID" value="NZ_JANTHX010000004.1"/>
</dbReference>
<dbReference type="Proteomes" id="UP001205337">
    <property type="component" value="Unassembled WGS sequence"/>
</dbReference>
<evidence type="ECO:0000313" key="1">
    <source>
        <dbReference type="EMBL" id="MCS0498487.1"/>
    </source>
</evidence>
<proteinExistence type="predicted"/>
<dbReference type="EMBL" id="JANTHX010000004">
    <property type="protein sequence ID" value="MCS0498487.1"/>
    <property type="molecule type" value="Genomic_DNA"/>
</dbReference>
<reference evidence="1 2" key="1">
    <citation type="submission" date="2022-08" db="EMBL/GenBank/DDBJ databases">
        <authorList>
            <person name="Li F."/>
        </authorList>
    </citation>
    <scope>NUCLEOTIDE SEQUENCE [LARGE SCALE GENOMIC DNA]</scope>
    <source>
        <strain evidence="1 2">10F1B-8-1</strain>
    </source>
</reference>
<evidence type="ECO:0000313" key="2">
    <source>
        <dbReference type="Proteomes" id="UP001205337"/>
    </source>
</evidence>
<organism evidence="1 2">
    <name type="scientific">Protaetiibacter mangrovi</name>
    <dbReference type="NCBI Taxonomy" id="2970926"/>
    <lineage>
        <taxon>Bacteria</taxon>
        <taxon>Bacillati</taxon>
        <taxon>Actinomycetota</taxon>
        <taxon>Actinomycetes</taxon>
        <taxon>Micrococcales</taxon>
        <taxon>Microbacteriaceae</taxon>
        <taxon>Protaetiibacter</taxon>
    </lineage>
</organism>
<protein>
    <recommendedName>
        <fullName evidence="3">Abi family protein</fullName>
    </recommendedName>
</protein>
<evidence type="ECO:0008006" key="3">
    <source>
        <dbReference type="Google" id="ProtNLM"/>
    </source>
</evidence>
<sequence length="226" mass="25777">MAEQVTFRLIGASRLDRLLAEVDGDPALAHALFTWNVRAAGAAMEAIHIFELVLRNALDRELRVWSARMNDDPRWLLNPHEYLQRSLYGPELDKARSRARRIAVEKGRAMSHDDVLAQLPLGFWRYLLPSRSNKSKQKLWAVALADAFPAWVGAWDPESLVGRVTTAHQLRNRVAHLEPLHQFDLRRARRDMRSVCHAVGPDAARLFVQNERLLSVIETNPVVRGD</sequence>
<keyword evidence="2" id="KW-1185">Reference proteome</keyword>